<comment type="similarity">
    <text evidence="2">Belongs to the NOP10 family.</text>
</comment>
<evidence type="ECO:0000256" key="8">
    <source>
        <dbReference type="ARBA" id="ARBA00030185"/>
    </source>
</evidence>
<evidence type="ECO:0000256" key="9">
    <source>
        <dbReference type="ARBA" id="ARBA00031779"/>
    </source>
</evidence>
<evidence type="ECO:0000256" key="4">
    <source>
        <dbReference type="ARBA" id="ARBA00022517"/>
    </source>
</evidence>
<keyword evidence="7" id="KW-0687">Ribonucleoprotein</keyword>
<dbReference type="GO" id="GO:0031118">
    <property type="term" value="P:rRNA pseudouridine synthesis"/>
    <property type="evidence" value="ECO:0007669"/>
    <property type="project" value="TreeGrafter"/>
</dbReference>
<dbReference type="SUPFAM" id="SSF144210">
    <property type="entry name" value="Nop10-like SnoRNP"/>
    <property type="match status" value="1"/>
</dbReference>
<dbReference type="GO" id="GO:1904874">
    <property type="term" value="P:positive regulation of telomerase RNA localization to Cajal body"/>
    <property type="evidence" value="ECO:0007669"/>
    <property type="project" value="TreeGrafter"/>
</dbReference>
<evidence type="ECO:0000256" key="6">
    <source>
        <dbReference type="ARBA" id="ARBA00023242"/>
    </source>
</evidence>
<organism evidence="11 12">
    <name type="scientific">Penicillium thymicola</name>
    <dbReference type="NCBI Taxonomy" id="293382"/>
    <lineage>
        <taxon>Eukaryota</taxon>
        <taxon>Fungi</taxon>
        <taxon>Dikarya</taxon>
        <taxon>Ascomycota</taxon>
        <taxon>Pezizomycotina</taxon>
        <taxon>Eurotiomycetes</taxon>
        <taxon>Eurotiomycetidae</taxon>
        <taxon>Eurotiales</taxon>
        <taxon>Aspergillaceae</taxon>
        <taxon>Penicillium</taxon>
    </lineage>
</organism>
<dbReference type="GO" id="GO:0031120">
    <property type="term" value="P:snRNA pseudouridine synthesis"/>
    <property type="evidence" value="ECO:0007669"/>
    <property type="project" value="TreeGrafter"/>
</dbReference>
<dbReference type="PANTHER" id="PTHR13305:SF0">
    <property type="entry name" value="H_ACA RIBONUCLEOPROTEIN COMPLEX SUBUNIT 3"/>
    <property type="match status" value="1"/>
</dbReference>
<dbReference type="PANTHER" id="PTHR13305">
    <property type="entry name" value="RIBOSOME BIOGENESIS PROTEIN NOP10"/>
    <property type="match status" value="1"/>
</dbReference>
<dbReference type="Pfam" id="PF04135">
    <property type="entry name" value="Nop10p"/>
    <property type="match status" value="1"/>
</dbReference>
<evidence type="ECO:0000256" key="2">
    <source>
        <dbReference type="ARBA" id="ARBA00009462"/>
    </source>
</evidence>
<dbReference type="AlphaFoldDB" id="A0AAI9X924"/>
<comment type="subcellular location">
    <subcellularLocation>
        <location evidence="1">Nucleus</location>
        <location evidence="1">Nucleolus</location>
    </subcellularLocation>
</comment>
<dbReference type="GO" id="GO:0030515">
    <property type="term" value="F:snoRNA binding"/>
    <property type="evidence" value="ECO:0007669"/>
    <property type="project" value="InterPro"/>
</dbReference>
<sequence>MQALTWQPQTCPCWLLEWPSWKPLLDKENIQSPKHKFRAPFKKHRVTKQRGPSSPSSRKKFLHFIADASTNTGQFINTAKMHLMYTLDTAGKRVYTLKKVLNGEVTKSAHPARFSPDDKYSRHRVTLKKRYNLLLTQQAETPAKA</sequence>
<evidence type="ECO:0000313" key="12">
    <source>
        <dbReference type="Proteomes" id="UP001227192"/>
    </source>
</evidence>
<keyword evidence="6" id="KW-0539">Nucleus</keyword>
<dbReference type="FunFam" id="4.10.80.300:FF:000001">
    <property type="entry name" value="H/ACA ribonucleoprotein complex subunit 3"/>
    <property type="match status" value="1"/>
</dbReference>
<keyword evidence="5" id="KW-0698">rRNA processing</keyword>
<dbReference type="InterPro" id="IPR007264">
    <property type="entry name" value="H/ACA_rnp_Nop10"/>
</dbReference>
<name>A0AAI9X924_PENTH</name>
<keyword evidence="4" id="KW-0690">Ribosome biogenesis</keyword>
<dbReference type="GO" id="GO:0031429">
    <property type="term" value="C:box H/ACA snoRNP complex"/>
    <property type="evidence" value="ECO:0007669"/>
    <property type="project" value="TreeGrafter"/>
</dbReference>
<protein>
    <recommendedName>
        <fullName evidence="3">H/ACA ribonucleoprotein complex subunit NOP10</fullName>
    </recommendedName>
    <alternativeName>
        <fullName evidence="8">Nucleolar protein 10</fullName>
    </alternativeName>
    <alternativeName>
        <fullName evidence="9">Nucleolar protein family A member 3</fullName>
    </alternativeName>
    <alternativeName>
        <fullName evidence="10">snoRNP protein NOP10</fullName>
    </alternativeName>
</protein>
<evidence type="ECO:0000256" key="1">
    <source>
        <dbReference type="ARBA" id="ARBA00004604"/>
    </source>
</evidence>
<dbReference type="GO" id="GO:0070034">
    <property type="term" value="F:telomerase RNA binding"/>
    <property type="evidence" value="ECO:0007669"/>
    <property type="project" value="TreeGrafter"/>
</dbReference>
<evidence type="ECO:0000256" key="7">
    <source>
        <dbReference type="ARBA" id="ARBA00023274"/>
    </source>
</evidence>
<evidence type="ECO:0000313" key="11">
    <source>
        <dbReference type="EMBL" id="KAJ9488385.1"/>
    </source>
</evidence>
<dbReference type="Gene3D" id="4.10.80.300">
    <property type="match status" value="1"/>
</dbReference>
<gene>
    <name evidence="11" type="ORF">VN97_g4912</name>
</gene>
<evidence type="ECO:0000256" key="10">
    <source>
        <dbReference type="ARBA" id="ARBA00032266"/>
    </source>
</evidence>
<dbReference type="InterPro" id="IPR036756">
    <property type="entry name" value="H/ACA_rnp_Nop10_sf"/>
</dbReference>
<reference evidence="11" key="2">
    <citation type="journal article" date="2016" name="Fungal Biol.">
        <title>Ochratoxin A production by Penicillium thymicola.</title>
        <authorList>
            <person name="Nguyen H.D.T."/>
            <person name="McMullin D.R."/>
            <person name="Ponomareva E."/>
            <person name="Riley R."/>
            <person name="Pomraning K.R."/>
            <person name="Baker S.E."/>
            <person name="Seifert K.A."/>
        </authorList>
    </citation>
    <scope>NUCLEOTIDE SEQUENCE</scope>
    <source>
        <strain evidence="11">DAOM 180753</strain>
    </source>
</reference>
<dbReference type="EMBL" id="LACB01000119">
    <property type="protein sequence ID" value="KAJ9488385.1"/>
    <property type="molecule type" value="Genomic_DNA"/>
</dbReference>
<evidence type="ECO:0000256" key="3">
    <source>
        <dbReference type="ARBA" id="ARBA00021838"/>
    </source>
</evidence>
<comment type="caution">
    <text evidence="11">The sequence shown here is derived from an EMBL/GenBank/DDBJ whole genome shotgun (WGS) entry which is preliminary data.</text>
</comment>
<evidence type="ECO:0000256" key="5">
    <source>
        <dbReference type="ARBA" id="ARBA00022552"/>
    </source>
</evidence>
<keyword evidence="12" id="KW-1185">Reference proteome</keyword>
<dbReference type="Proteomes" id="UP001227192">
    <property type="component" value="Unassembled WGS sequence"/>
</dbReference>
<accession>A0AAI9X924</accession>
<reference evidence="11" key="1">
    <citation type="submission" date="2015-06" db="EMBL/GenBank/DDBJ databases">
        <authorList>
            <person name="Nguyen H."/>
        </authorList>
    </citation>
    <scope>NUCLEOTIDE SEQUENCE</scope>
    <source>
        <strain evidence="11">DAOM 180753</strain>
    </source>
</reference>
<proteinExistence type="inferred from homology"/>